<reference evidence="3 4" key="1">
    <citation type="submission" date="2012-04" db="EMBL/GenBank/DDBJ databases">
        <title>Improved High-Quality Draft sequence of Leptothrix ochracea L12.</title>
        <authorList>
            <consortium name="US DOE Joint Genome Institute"/>
            <person name="Lucas S."/>
            <person name="Han J."/>
            <person name="Lapidus A."/>
            <person name="Cheng J.-F."/>
            <person name="Goodwin L."/>
            <person name="Pitluck S."/>
            <person name="Peters L."/>
            <person name="Zeytun A."/>
            <person name="Detter J.C."/>
            <person name="Han C."/>
            <person name="Tapia R."/>
            <person name="Land M."/>
            <person name="Hauser L."/>
            <person name="Kyrpides N."/>
            <person name="Ivanova N."/>
            <person name="Pagani I."/>
            <person name="Stepanauskas R."/>
            <person name="Masland D."/>
            <person name="Poulton N."/>
            <person name="Emerson D."/>
            <person name="Fleming E."/>
            <person name="Woyke T."/>
        </authorList>
    </citation>
    <scope>NUCLEOTIDE SEQUENCE [LARGE SCALE GENOMIC DNA]</scope>
    <source>
        <strain evidence="3 4">L12</strain>
    </source>
</reference>
<evidence type="ECO:0000256" key="2">
    <source>
        <dbReference type="SAM" id="Phobius"/>
    </source>
</evidence>
<feature type="compositionally biased region" description="Basic and acidic residues" evidence="1">
    <location>
        <begin position="209"/>
        <end position="231"/>
    </location>
</feature>
<dbReference type="PANTHER" id="PTHR34351">
    <property type="entry name" value="SLR1927 PROTEIN-RELATED"/>
    <property type="match status" value="1"/>
</dbReference>
<protein>
    <submittedName>
        <fullName evidence="3">Uncharacterized protein</fullName>
    </submittedName>
</protein>
<dbReference type="HOGENOM" id="CLU_054568_0_1_4"/>
<dbReference type="GeneID" id="92352088"/>
<dbReference type="EMBL" id="JH660672">
    <property type="protein sequence ID" value="EIM31657.1"/>
    <property type="molecule type" value="Genomic_DNA"/>
</dbReference>
<dbReference type="OrthoDB" id="5298497at2"/>
<accession>I4Z615</accession>
<name>I4Z615_9BURK</name>
<sequence length="330" mass="37319">MWRHPWKNLEHWWLSRHATQLTLQLRQRNVYTLPTPAGLMFTALLLVLLVASVNYQLSLGYGLTFLLMGSGLVSMLMTERQLAGLHLSMQQAPAGYCGGSVAVLIELHETAGRMHRSVGLRFETHAQETWVDVFPNTTLSVALQVPAPRRGIHILPTLRIESRYPYGLLRAWSIWRPATPIIVWPHPEQPTPPWPMRITPSSPQTLPRPADDTRERDMDTDDLRPYRHGDAPRKLAWKATARSLAQGGLPLSREAPPPSQSYHHTQPMLFDWADTADLHDPEARLQRLCAWIEHAHPSAYGLTLPGQPTLNPAEGAEHHRRCLDALARMP</sequence>
<dbReference type="Proteomes" id="UP000053899">
    <property type="component" value="Unassembled WGS sequence"/>
</dbReference>
<organism evidence="3 4">
    <name type="scientific">Leptothrix ochracea L12</name>
    <dbReference type="NCBI Taxonomy" id="735332"/>
    <lineage>
        <taxon>Bacteria</taxon>
        <taxon>Pseudomonadati</taxon>
        <taxon>Pseudomonadota</taxon>
        <taxon>Betaproteobacteria</taxon>
        <taxon>Burkholderiales</taxon>
        <taxon>Sphaerotilaceae</taxon>
        <taxon>Leptothrix</taxon>
    </lineage>
</organism>
<keyword evidence="2" id="KW-0472">Membrane</keyword>
<keyword evidence="4" id="KW-1185">Reference proteome</keyword>
<feature type="transmembrane region" description="Helical" evidence="2">
    <location>
        <begin position="59"/>
        <end position="78"/>
    </location>
</feature>
<dbReference type="AlphaFoldDB" id="I4Z615"/>
<evidence type="ECO:0000313" key="4">
    <source>
        <dbReference type="Proteomes" id="UP000053899"/>
    </source>
</evidence>
<gene>
    <name evidence="3" type="ORF">LepocDRAFT_00003910</name>
</gene>
<evidence type="ECO:0000313" key="3">
    <source>
        <dbReference type="EMBL" id="EIM31657.1"/>
    </source>
</evidence>
<dbReference type="PANTHER" id="PTHR34351:SF1">
    <property type="entry name" value="SLR1927 PROTEIN"/>
    <property type="match status" value="1"/>
</dbReference>
<dbReference type="RefSeq" id="WP_009453256.1">
    <property type="nucleotide sequence ID" value="NZ_JH660672.1"/>
</dbReference>
<feature type="transmembrane region" description="Helical" evidence="2">
    <location>
        <begin position="30"/>
        <end position="53"/>
    </location>
</feature>
<keyword evidence="2" id="KW-1133">Transmembrane helix</keyword>
<proteinExistence type="predicted"/>
<evidence type="ECO:0000256" key="1">
    <source>
        <dbReference type="SAM" id="MobiDB-lite"/>
    </source>
</evidence>
<feature type="region of interest" description="Disordered" evidence="1">
    <location>
        <begin position="194"/>
        <end position="231"/>
    </location>
</feature>
<keyword evidence="2" id="KW-0812">Transmembrane</keyword>